<protein>
    <recommendedName>
        <fullName evidence="2">TRIP4/RQT4 C2HC5-type zinc finger domain-containing protein</fullName>
    </recommendedName>
</protein>
<dbReference type="GO" id="GO:0008270">
    <property type="term" value="F:zinc ion binding"/>
    <property type="evidence" value="ECO:0007669"/>
    <property type="project" value="InterPro"/>
</dbReference>
<dbReference type="InterPro" id="IPR009349">
    <property type="entry name" value="TRIP4/RQT4_C2HC5_Znf"/>
</dbReference>
<feature type="compositionally biased region" description="Basic residues" evidence="1">
    <location>
        <begin position="97"/>
        <end position="107"/>
    </location>
</feature>
<feature type="compositionally biased region" description="Low complexity" evidence="1">
    <location>
        <begin position="63"/>
        <end position="90"/>
    </location>
</feature>
<dbReference type="PANTHER" id="PTHR12963:SF4">
    <property type="entry name" value="ACTIVATING SIGNAL COINTEGRATOR 1"/>
    <property type="match status" value="1"/>
</dbReference>
<comment type="caution">
    <text evidence="3">The sequence shown here is derived from an EMBL/GenBank/DDBJ whole genome shotgun (WGS) entry which is preliminary data.</text>
</comment>
<keyword evidence="4" id="KW-1185">Reference proteome</keyword>
<gene>
    <name evidence="3" type="ORF">QBC32DRAFT_346201</name>
</gene>
<dbReference type="EMBL" id="MU859173">
    <property type="protein sequence ID" value="KAK3950553.1"/>
    <property type="molecule type" value="Genomic_DNA"/>
</dbReference>
<feature type="region of interest" description="Disordered" evidence="1">
    <location>
        <begin position="525"/>
        <end position="591"/>
    </location>
</feature>
<feature type="region of interest" description="Disordered" evidence="1">
    <location>
        <begin position="143"/>
        <end position="223"/>
    </location>
</feature>
<dbReference type="Pfam" id="PF06221">
    <property type="entry name" value="zf-C2HC5"/>
    <property type="match status" value="1"/>
</dbReference>
<evidence type="ECO:0000256" key="1">
    <source>
        <dbReference type="SAM" id="MobiDB-lite"/>
    </source>
</evidence>
<dbReference type="InterPro" id="IPR039128">
    <property type="entry name" value="TRIP4-like"/>
</dbReference>
<feature type="compositionally biased region" description="Pro residues" evidence="1">
    <location>
        <begin position="159"/>
        <end position="181"/>
    </location>
</feature>
<sequence length="591" mass="63445">MSQQQLSRLLPLPDEDLKQVLDYASTLSKTEAIDHFTNLLGDSPAVIDFISTFNSRRADPKAPSKAPAPSSSAARTPSAPSSAQNSAPNSDVDRVPKTQRKPQKKKAPLQAQPSRQVTNFALAPGTKAYNKKDADLEYISAAAKSKPATPSNEQAGGPSKPPPPPKPTTQPSQPTPRPPPSAHGTLVSDLGKPKPKSNPVSRTSTPGPSNGKPNTTKISIAGGIPMHGASTALSDLDDAIRQLEITTNPTHTSNSASGIASRRCNCVAARHPLLAAAPNCLNCGKVICVKEGLGPCTFCNHPLLSPSEIQQMIKELKAERGREKMAADRAANRKADVGAVPKPFARPRGYGDEYEDAPTLQEAAAKQQQQQQQSQQAQAQSAKQKAIEQRDKLLNFQAENAQRTTVRDEAADFDVSAMGGSMWASPEERALALKKQQKLMREMEWNARPEYEKRQQVVSIDLVGKKVLRKVTTVQRPATPESDDAEENDGPSVYHVAPAQRTSGGGAFSKNPLLGGMIKPVYEAETKEKGVELEGRRDKSTRWRRVQDDQDDNEAVILDGGVYGRGGARSGSQQDTKTDAMGSGDDEPACG</sequence>
<dbReference type="GO" id="GO:0072344">
    <property type="term" value="P:rescue of stalled ribosome"/>
    <property type="evidence" value="ECO:0007669"/>
    <property type="project" value="InterPro"/>
</dbReference>
<dbReference type="GO" id="GO:0045893">
    <property type="term" value="P:positive regulation of DNA-templated transcription"/>
    <property type="evidence" value="ECO:0007669"/>
    <property type="project" value="TreeGrafter"/>
</dbReference>
<dbReference type="GO" id="GO:0005634">
    <property type="term" value="C:nucleus"/>
    <property type="evidence" value="ECO:0007669"/>
    <property type="project" value="InterPro"/>
</dbReference>
<dbReference type="AlphaFoldDB" id="A0AAN6SEU2"/>
<reference evidence="3" key="1">
    <citation type="journal article" date="2023" name="Mol. Phylogenet. Evol.">
        <title>Genome-scale phylogeny and comparative genomics of the fungal order Sordariales.</title>
        <authorList>
            <person name="Hensen N."/>
            <person name="Bonometti L."/>
            <person name="Westerberg I."/>
            <person name="Brannstrom I.O."/>
            <person name="Guillou S."/>
            <person name="Cros-Aarteil S."/>
            <person name="Calhoun S."/>
            <person name="Haridas S."/>
            <person name="Kuo A."/>
            <person name="Mondo S."/>
            <person name="Pangilinan J."/>
            <person name="Riley R."/>
            <person name="LaButti K."/>
            <person name="Andreopoulos B."/>
            <person name="Lipzen A."/>
            <person name="Chen C."/>
            <person name="Yan M."/>
            <person name="Daum C."/>
            <person name="Ng V."/>
            <person name="Clum A."/>
            <person name="Steindorff A."/>
            <person name="Ohm R.A."/>
            <person name="Martin F."/>
            <person name="Silar P."/>
            <person name="Natvig D.O."/>
            <person name="Lalanne C."/>
            <person name="Gautier V."/>
            <person name="Ament-Velasquez S.L."/>
            <person name="Kruys A."/>
            <person name="Hutchinson M.I."/>
            <person name="Powell A.J."/>
            <person name="Barry K."/>
            <person name="Miller A.N."/>
            <person name="Grigoriev I.V."/>
            <person name="Debuchy R."/>
            <person name="Gladieux P."/>
            <person name="Hiltunen Thoren M."/>
            <person name="Johannesson H."/>
        </authorList>
    </citation>
    <scope>NUCLEOTIDE SEQUENCE</scope>
    <source>
        <strain evidence="3">CBS 626.80</strain>
    </source>
</reference>
<feature type="compositionally biased region" description="Basic and acidic residues" evidence="1">
    <location>
        <begin position="320"/>
        <end position="336"/>
    </location>
</feature>
<reference evidence="3" key="2">
    <citation type="submission" date="2023-06" db="EMBL/GenBank/DDBJ databases">
        <authorList>
            <consortium name="Lawrence Berkeley National Laboratory"/>
            <person name="Mondo S.J."/>
            <person name="Hensen N."/>
            <person name="Bonometti L."/>
            <person name="Westerberg I."/>
            <person name="Brannstrom I.O."/>
            <person name="Guillou S."/>
            <person name="Cros-Aarteil S."/>
            <person name="Calhoun S."/>
            <person name="Haridas S."/>
            <person name="Kuo A."/>
            <person name="Pangilinan J."/>
            <person name="Riley R."/>
            <person name="Labutti K."/>
            <person name="Andreopoulos B."/>
            <person name="Lipzen A."/>
            <person name="Chen C."/>
            <person name="Yanf M."/>
            <person name="Daum C."/>
            <person name="Ng V."/>
            <person name="Clum A."/>
            <person name="Steindorff A."/>
            <person name="Ohm R."/>
            <person name="Martin F."/>
            <person name="Silar P."/>
            <person name="Natvig D."/>
            <person name="Lalanne C."/>
            <person name="Gautier V."/>
            <person name="Ament-Velasquez S.L."/>
            <person name="Kruys A."/>
            <person name="Hutchinson M.I."/>
            <person name="Powell A.J."/>
            <person name="Barry K."/>
            <person name="Miller A.N."/>
            <person name="Grigoriev I.V."/>
            <person name="Debuchy R."/>
            <person name="Gladieux P."/>
            <person name="Thoren M.H."/>
            <person name="Johannesson H."/>
        </authorList>
    </citation>
    <scope>NUCLEOTIDE SEQUENCE</scope>
    <source>
        <strain evidence="3">CBS 626.80</strain>
    </source>
</reference>
<feature type="domain" description="TRIP4/RQT4 C2HC5-type zinc finger" evidence="2">
    <location>
        <begin position="262"/>
        <end position="313"/>
    </location>
</feature>
<feature type="region of interest" description="Disordered" evidence="1">
    <location>
        <begin position="474"/>
        <end position="512"/>
    </location>
</feature>
<organism evidence="3 4">
    <name type="scientific">Pseudoneurospora amorphoporcata</name>
    <dbReference type="NCBI Taxonomy" id="241081"/>
    <lineage>
        <taxon>Eukaryota</taxon>
        <taxon>Fungi</taxon>
        <taxon>Dikarya</taxon>
        <taxon>Ascomycota</taxon>
        <taxon>Pezizomycotina</taxon>
        <taxon>Sordariomycetes</taxon>
        <taxon>Sordariomycetidae</taxon>
        <taxon>Sordariales</taxon>
        <taxon>Sordariaceae</taxon>
        <taxon>Pseudoneurospora</taxon>
    </lineage>
</organism>
<feature type="region of interest" description="Disordered" evidence="1">
    <location>
        <begin position="55"/>
        <end position="124"/>
    </location>
</feature>
<name>A0AAN6SEU2_9PEZI</name>
<feature type="compositionally biased region" description="Basic and acidic residues" evidence="1">
    <location>
        <begin position="525"/>
        <end position="548"/>
    </location>
</feature>
<dbReference type="GO" id="GO:0180022">
    <property type="term" value="C:RQC-trigger complex"/>
    <property type="evidence" value="ECO:0007669"/>
    <property type="project" value="InterPro"/>
</dbReference>
<proteinExistence type="predicted"/>
<evidence type="ECO:0000259" key="2">
    <source>
        <dbReference type="Pfam" id="PF06221"/>
    </source>
</evidence>
<accession>A0AAN6SEU2</accession>
<evidence type="ECO:0000313" key="3">
    <source>
        <dbReference type="EMBL" id="KAK3950553.1"/>
    </source>
</evidence>
<dbReference type="PANTHER" id="PTHR12963">
    <property type="entry name" value="THYROID RECEPTOR INTERACTING PROTEIN RELATED"/>
    <property type="match status" value="1"/>
</dbReference>
<evidence type="ECO:0000313" key="4">
    <source>
        <dbReference type="Proteomes" id="UP001303222"/>
    </source>
</evidence>
<dbReference type="Proteomes" id="UP001303222">
    <property type="component" value="Unassembled WGS sequence"/>
</dbReference>
<feature type="compositionally biased region" description="Low complexity" evidence="1">
    <location>
        <begin position="363"/>
        <end position="384"/>
    </location>
</feature>
<feature type="compositionally biased region" description="Polar residues" evidence="1">
    <location>
        <begin position="198"/>
        <end position="218"/>
    </location>
</feature>
<feature type="region of interest" description="Disordered" evidence="1">
    <location>
        <begin position="320"/>
        <end position="386"/>
    </location>
</feature>